<dbReference type="SUPFAM" id="SSF48317">
    <property type="entry name" value="Acid phosphatase/Vanadium-dependent haloperoxidase"/>
    <property type="match status" value="1"/>
</dbReference>
<feature type="transmembrane region" description="Helical" evidence="1">
    <location>
        <begin position="212"/>
        <end position="230"/>
    </location>
</feature>
<dbReference type="Gene3D" id="1.20.144.10">
    <property type="entry name" value="Phosphatidic acid phosphatase type 2/haloperoxidase"/>
    <property type="match status" value="1"/>
</dbReference>
<comment type="caution">
    <text evidence="3">The sequence shown here is derived from an EMBL/GenBank/DDBJ whole genome shotgun (WGS) entry which is preliminary data.</text>
</comment>
<dbReference type="SMART" id="SM00014">
    <property type="entry name" value="acidPPc"/>
    <property type="match status" value="1"/>
</dbReference>
<feature type="domain" description="Phosphatidic acid phosphatase type 2/haloperoxidase" evidence="2">
    <location>
        <begin position="113"/>
        <end position="227"/>
    </location>
</feature>
<keyword evidence="1" id="KW-1133">Transmembrane helix</keyword>
<protein>
    <submittedName>
        <fullName evidence="3">Phosphatase PAP2 family protein</fullName>
    </submittedName>
</protein>
<name>A0A4Z0BT97_9BURK</name>
<dbReference type="OrthoDB" id="9801622at2"/>
<dbReference type="CDD" id="cd03392">
    <property type="entry name" value="PAP2_like_2"/>
    <property type="match status" value="1"/>
</dbReference>
<feature type="transmembrane region" description="Helical" evidence="1">
    <location>
        <begin position="185"/>
        <end position="206"/>
    </location>
</feature>
<dbReference type="RefSeq" id="WP_135284959.1">
    <property type="nucleotide sequence ID" value="NZ_SMLL01000003.1"/>
</dbReference>
<proteinExistence type="predicted"/>
<evidence type="ECO:0000313" key="3">
    <source>
        <dbReference type="EMBL" id="TFZ01660.1"/>
    </source>
</evidence>
<feature type="transmembrane region" description="Helical" evidence="1">
    <location>
        <begin position="21"/>
        <end position="41"/>
    </location>
</feature>
<dbReference type="InterPro" id="IPR036938">
    <property type="entry name" value="PAP2/HPO_sf"/>
</dbReference>
<keyword evidence="1" id="KW-0472">Membrane</keyword>
<dbReference type="PANTHER" id="PTHR14969">
    <property type="entry name" value="SPHINGOSINE-1-PHOSPHATE PHOSPHOHYDROLASE"/>
    <property type="match status" value="1"/>
</dbReference>
<organism evidence="3 4">
    <name type="scientific">Ramlibacter rhizophilus</name>
    <dbReference type="NCBI Taxonomy" id="1781167"/>
    <lineage>
        <taxon>Bacteria</taxon>
        <taxon>Pseudomonadati</taxon>
        <taxon>Pseudomonadota</taxon>
        <taxon>Betaproteobacteria</taxon>
        <taxon>Burkholderiales</taxon>
        <taxon>Comamonadaceae</taxon>
        <taxon>Ramlibacter</taxon>
    </lineage>
</organism>
<dbReference type="Proteomes" id="UP000297564">
    <property type="component" value="Unassembled WGS sequence"/>
</dbReference>
<feature type="transmembrane region" description="Helical" evidence="1">
    <location>
        <begin position="85"/>
        <end position="107"/>
    </location>
</feature>
<dbReference type="PANTHER" id="PTHR14969:SF13">
    <property type="entry name" value="AT30094P"/>
    <property type="match status" value="1"/>
</dbReference>
<dbReference type="AlphaFoldDB" id="A0A4Z0BT97"/>
<sequence length="246" mass="26800">MRSRAQHRFDPRALYARYGERVELWTVALILLVAAALWAFVALAGEVLEGDTHAIDQAILLALRTPGQLDDPLGPGWVEELGRDFTALGGVGVLACITLAVAGYFRIQRLHRAMWLMLVAVGGGLVLSTLLKMGFDRPRPELVPHGSIVYTASFPSGHSMMAAVTYLTLAVLLARVQERMAVKSYVLTVAVLVTLAVGTSRVYLGVHWPTDVLAGWTVGAAWALFVWLVTRWLQRRGQVEGEGEGA</sequence>
<feature type="transmembrane region" description="Helical" evidence="1">
    <location>
        <begin position="147"/>
        <end position="173"/>
    </location>
</feature>
<dbReference type="EMBL" id="SMLL01000003">
    <property type="protein sequence ID" value="TFZ01660.1"/>
    <property type="molecule type" value="Genomic_DNA"/>
</dbReference>
<accession>A0A4Z0BT97</accession>
<reference evidence="3 4" key="1">
    <citation type="submission" date="2019-03" db="EMBL/GenBank/DDBJ databases">
        <title>Ramlibacter rhizophilus CCTCC AB2015357, whole genome shotgun sequence.</title>
        <authorList>
            <person name="Zhang X."/>
            <person name="Feng G."/>
            <person name="Zhu H."/>
        </authorList>
    </citation>
    <scope>NUCLEOTIDE SEQUENCE [LARGE SCALE GENOMIC DNA]</scope>
    <source>
        <strain evidence="3 4">CCTCC AB2015357</strain>
    </source>
</reference>
<dbReference type="Pfam" id="PF01569">
    <property type="entry name" value="PAP2"/>
    <property type="match status" value="1"/>
</dbReference>
<feature type="transmembrane region" description="Helical" evidence="1">
    <location>
        <begin position="114"/>
        <end position="135"/>
    </location>
</feature>
<evidence type="ECO:0000259" key="2">
    <source>
        <dbReference type="SMART" id="SM00014"/>
    </source>
</evidence>
<gene>
    <name evidence="3" type="ORF">EZ242_09840</name>
</gene>
<evidence type="ECO:0000313" key="4">
    <source>
        <dbReference type="Proteomes" id="UP000297564"/>
    </source>
</evidence>
<keyword evidence="1" id="KW-0812">Transmembrane</keyword>
<dbReference type="InterPro" id="IPR000326">
    <property type="entry name" value="PAP2/HPO"/>
</dbReference>
<evidence type="ECO:0000256" key="1">
    <source>
        <dbReference type="SAM" id="Phobius"/>
    </source>
</evidence>
<keyword evidence="4" id="KW-1185">Reference proteome</keyword>